<dbReference type="PROSITE" id="PS01068">
    <property type="entry name" value="OMPA_1"/>
    <property type="match status" value="1"/>
</dbReference>
<evidence type="ECO:0000256" key="2">
    <source>
        <dbReference type="ARBA" id="ARBA00023136"/>
    </source>
</evidence>
<dbReference type="InterPro" id="IPR006665">
    <property type="entry name" value="OmpA-like"/>
</dbReference>
<proteinExistence type="predicted"/>
<gene>
    <name evidence="8" type="ORF">PQR62_06655</name>
</gene>
<dbReference type="Pfam" id="PF00691">
    <property type="entry name" value="OmpA"/>
    <property type="match status" value="1"/>
</dbReference>
<dbReference type="PRINTS" id="PR01023">
    <property type="entry name" value="NAFLGMOTY"/>
</dbReference>
<comment type="caution">
    <text evidence="8">The sequence shown here is derived from an EMBL/GenBank/DDBJ whole genome shotgun (WGS) entry which is preliminary data.</text>
</comment>
<feature type="compositionally biased region" description="Low complexity" evidence="5">
    <location>
        <begin position="308"/>
        <end position="344"/>
    </location>
</feature>
<feature type="signal peptide" evidence="6">
    <location>
        <begin position="1"/>
        <end position="24"/>
    </location>
</feature>
<dbReference type="PRINTS" id="PR01021">
    <property type="entry name" value="OMPADOMAIN"/>
</dbReference>
<evidence type="ECO:0000256" key="5">
    <source>
        <dbReference type="SAM" id="MobiDB-lite"/>
    </source>
</evidence>
<keyword evidence="3" id="KW-0998">Cell outer membrane</keyword>
<dbReference type="PROSITE" id="PS51257">
    <property type="entry name" value="PROKAR_LIPOPROTEIN"/>
    <property type="match status" value="1"/>
</dbReference>
<dbReference type="RefSeq" id="WP_408156073.1">
    <property type="nucleotide sequence ID" value="NZ_JAQQFM010000003.1"/>
</dbReference>
<dbReference type="EMBL" id="JAQQFM010000003">
    <property type="protein sequence ID" value="MFL9923934.1"/>
    <property type="molecule type" value="Genomic_DNA"/>
</dbReference>
<evidence type="ECO:0000313" key="8">
    <source>
        <dbReference type="EMBL" id="MFL9923934.1"/>
    </source>
</evidence>
<dbReference type="PANTHER" id="PTHR30329:SF21">
    <property type="entry name" value="LIPOPROTEIN YIAD-RELATED"/>
    <property type="match status" value="1"/>
</dbReference>
<dbReference type="InterPro" id="IPR050330">
    <property type="entry name" value="Bact_OuterMem_StrucFunc"/>
</dbReference>
<dbReference type="PROSITE" id="PS51123">
    <property type="entry name" value="OMPA_2"/>
    <property type="match status" value="1"/>
</dbReference>
<organism evidence="8 9">
    <name type="scientific">Herbaspirillum lusitanum</name>
    <dbReference type="NCBI Taxonomy" id="213312"/>
    <lineage>
        <taxon>Bacteria</taxon>
        <taxon>Pseudomonadati</taxon>
        <taxon>Pseudomonadota</taxon>
        <taxon>Betaproteobacteria</taxon>
        <taxon>Burkholderiales</taxon>
        <taxon>Oxalobacteraceae</taxon>
        <taxon>Herbaspirillum</taxon>
    </lineage>
</organism>
<evidence type="ECO:0000256" key="3">
    <source>
        <dbReference type="ARBA" id="ARBA00023237"/>
    </source>
</evidence>
<dbReference type="CDD" id="cd07185">
    <property type="entry name" value="OmpA_C-like"/>
    <property type="match status" value="1"/>
</dbReference>
<comment type="subcellular location">
    <subcellularLocation>
        <location evidence="1">Cell outer membrane</location>
    </subcellularLocation>
</comment>
<dbReference type="InterPro" id="IPR039567">
    <property type="entry name" value="Gly-zipper"/>
</dbReference>
<dbReference type="Pfam" id="PF13488">
    <property type="entry name" value="Gly-zipper_Omp"/>
    <property type="match status" value="1"/>
</dbReference>
<reference evidence="8 9" key="1">
    <citation type="journal article" date="2024" name="Chem. Sci.">
        <title>Discovery of megapolipeptins by genome mining of a Burkholderiales bacteria collection.</title>
        <authorList>
            <person name="Paulo B.S."/>
            <person name="Recchia M.J.J."/>
            <person name="Lee S."/>
            <person name="Fergusson C.H."/>
            <person name="Romanowski S.B."/>
            <person name="Hernandez A."/>
            <person name="Krull N."/>
            <person name="Liu D.Y."/>
            <person name="Cavanagh H."/>
            <person name="Bos A."/>
            <person name="Gray C.A."/>
            <person name="Murphy B.T."/>
            <person name="Linington R.G."/>
            <person name="Eustaquio A.S."/>
        </authorList>
    </citation>
    <scope>NUCLEOTIDE SEQUENCE [LARGE SCALE GENOMIC DNA]</scope>
    <source>
        <strain evidence="8 9">RL21-008-BIB-A</strain>
    </source>
</reference>
<feature type="domain" description="OmpA-like" evidence="7">
    <location>
        <begin position="134"/>
        <end position="272"/>
    </location>
</feature>
<dbReference type="InterPro" id="IPR036737">
    <property type="entry name" value="OmpA-like_sf"/>
</dbReference>
<evidence type="ECO:0000313" key="9">
    <source>
        <dbReference type="Proteomes" id="UP001629246"/>
    </source>
</evidence>
<keyword evidence="2 4" id="KW-0472">Membrane</keyword>
<name>A0ABW9A669_9BURK</name>
<evidence type="ECO:0000256" key="4">
    <source>
        <dbReference type="PROSITE-ProRule" id="PRU00473"/>
    </source>
</evidence>
<accession>A0ABW9A669</accession>
<protein>
    <submittedName>
        <fullName evidence="8">OmpA family protein</fullName>
    </submittedName>
</protein>
<dbReference type="Gene3D" id="3.30.1330.60">
    <property type="entry name" value="OmpA-like domain"/>
    <property type="match status" value="1"/>
</dbReference>
<evidence type="ECO:0000256" key="6">
    <source>
        <dbReference type="SAM" id="SignalP"/>
    </source>
</evidence>
<dbReference type="InterPro" id="IPR006664">
    <property type="entry name" value="OMP_bac"/>
</dbReference>
<dbReference type="SUPFAM" id="SSF103088">
    <property type="entry name" value="OmpA-like"/>
    <property type="match status" value="1"/>
</dbReference>
<evidence type="ECO:0000256" key="1">
    <source>
        <dbReference type="ARBA" id="ARBA00004442"/>
    </source>
</evidence>
<keyword evidence="6" id="KW-0732">Signal</keyword>
<feature type="chain" id="PRO_5047503997" evidence="6">
    <location>
        <begin position="25"/>
        <end position="556"/>
    </location>
</feature>
<dbReference type="InterPro" id="IPR006690">
    <property type="entry name" value="OMPA-like_CS"/>
</dbReference>
<dbReference type="Proteomes" id="UP001629246">
    <property type="component" value="Unassembled WGS sequence"/>
</dbReference>
<feature type="region of interest" description="Disordered" evidence="5">
    <location>
        <begin position="308"/>
        <end position="361"/>
    </location>
</feature>
<sequence>MQKKNSKLQISVALACCLVSTGCAVDPKTGQMSFKETFASDDPCANNARNIGIVAGGVLGALIGNQVDKKAGTLIGAGAGALIGGLIGADMDRKKCELSKLAKKYDLELTFTDIPAPSAATQSGAGKAEPALGLSVSIKDQDLSGHFVSGSDELQPKALKYFTEIAAEYSYPQQLKKLPPNATAEMRSVVESLREKRLLIVGHTDDTGSSQLNADLSERRARSVAKVFQAAGIQDARIFFQGAGETQPIADNRSEDGRARNRRVEIVDLTDEGAFRQYLAARSVRTDFYRIALGSEVADATAAQQANKASKANSGNIPKQTAKQIAKPAQAQRAKANANAGKAATESSSAPAAVPAITRQAQPSAQTAAALDFGGSPAGSIVPKLDLGAIGTSRSSAGVIGTAQASDTPMSQSCRFDKPRIANGVKSLRDGKEIATSEYMPGLYNTSWVDKVNGHLVALTNVAVLRDGGAPARQPKLLIYKNYASANAKPDYTIEPQVNTYKGDKALLYRVFASGPVRCMDIVIPNDSPRSAEGSWLYYDNQGNALISAFNPKIAK</sequence>
<dbReference type="PANTHER" id="PTHR30329">
    <property type="entry name" value="STATOR ELEMENT OF FLAGELLAR MOTOR COMPLEX"/>
    <property type="match status" value="1"/>
</dbReference>
<keyword evidence="9" id="KW-1185">Reference proteome</keyword>
<evidence type="ECO:0000259" key="7">
    <source>
        <dbReference type="PROSITE" id="PS51123"/>
    </source>
</evidence>